<proteinExistence type="inferred from homology"/>
<dbReference type="Pfam" id="PF00755">
    <property type="entry name" value="Carn_acyltransf"/>
    <property type="match status" value="1"/>
</dbReference>
<organism evidence="8 9">
    <name type="scientific">Lyophyllum shimeji</name>
    <name type="common">Hon-shimeji</name>
    <name type="synonym">Tricholoma shimeji</name>
    <dbReference type="NCBI Taxonomy" id="47721"/>
    <lineage>
        <taxon>Eukaryota</taxon>
        <taxon>Fungi</taxon>
        <taxon>Dikarya</taxon>
        <taxon>Basidiomycota</taxon>
        <taxon>Agaricomycotina</taxon>
        <taxon>Agaricomycetes</taxon>
        <taxon>Agaricomycetidae</taxon>
        <taxon>Agaricales</taxon>
        <taxon>Tricholomatineae</taxon>
        <taxon>Lyophyllaceae</taxon>
        <taxon>Lyophyllum</taxon>
    </lineage>
</organism>
<dbReference type="EMBL" id="BRPK01000010">
    <property type="protein sequence ID" value="GLB41857.1"/>
    <property type="molecule type" value="Genomic_DNA"/>
</dbReference>
<evidence type="ECO:0000313" key="9">
    <source>
        <dbReference type="Proteomes" id="UP001063166"/>
    </source>
</evidence>
<keyword evidence="2 5" id="KW-0808">Transferase</keyword>
<dbReference type="GO" id="GO:0005739">
    <property type="term" value="C:mitochondrion"/>
    <property type="evidence" value="ECO:0007669"/>
    <property type="project" value="TreeGrafter"/>
</dbReference>
<evidence type="ECO:0000256" key="6">
    <source>
        <dbReference type="SAM" id="MobiDB-lite"/>
    </source>
</evidence>
<dbReference type="AlphaFoldDB" id="A0A9P3PSA7"/>
<evidence type="ECO:0000259" key="7">
    <source>
        <dbReference type="Pfam" id="PF00755"/>
    </source>
</evidence>
<feature type="region of interest" description="Disordered" evidence="6">
    <location>
        <begin position="1"/>
        <end position="21"/>
    </location>
</feature>
<feature type="domain" description="Choline/carnitine acyltransferase" evidence="7">
    <location>
        <begin position="36"/>
        <end position="604"/>
    </location>
</feature>
<dbReference type="GO" id="GO:0009437">
    <property type="term" value="P:carnitine metabolic process"/>
    <property type="evidence" value="ECO:0007669"/>
    <property type="project" value="TreeGrafter"/>
</dbReference>
<evidence type="ECO:0000256" key="5">
    <source>
        <dbReference type="RuleBase" id="RU003801"/>
    </source>
</evidence>
<comment type="caution">
    <text evidence="8">The sequence shown here is derived from an EMBL/GenBank/DDBJ whole genome shotgun (WGS) entry which is preliminary data.</text>
</comment>
<dbReference type="OrthoDB" id="240216at2759"/>
<dbReference type="PANTHER" id="PTHR22589">
    <property type="entry name" value="CARNITINE O-ACYLTRANSFERASE"/>
    <property type="match status" value="1"/>
</dbReference>
<dbReference type="InterPro" id="IPR000542">
    <property type="entry name" value="Carn_acyl_trans"/>
</dbReference>
<dbReference type="Gene3D" id="3.30.559.70">
    <property type="entry name" value="Choline/Carnitine o-acyltransferase, domain 2"/>
    <property type="match status" value="1"/>
</dbReference>
<dbReference type="InterPro" id="IPR042231">
    <property type="entry name" value="Cho/carn_acyl_trans_2"/>
</dbReference>
<evidence type="ECO:0000256" key="1">
    <source>
        <dbReference type="ARBA" id="ARBA00005232"/>
    </source>
</evidence>
<evidence type="ECO:0000313" key="8">
    <source>
        <dbReference type="EMBL" id="GLB41857.1"/>
    </source>
</evidence>
<evidence type="ECO:0000256" key="4">
    <source>
        <dbReference type="PIRSR" id="PIRSR600542-1"/>
    </source>
</evidence>
<evidence type="ECO:0000256" key="3">
    <source>
        <dbReference type="ARBA" id="ARBA00023315"/>
    </source>
</evidence>
<sequence length="622" mass="69191">MSTSTPKLTSRPPGWKTLAPSAPPGTVTFASNLPKLPVVDLQDTLSRLKQTLKHIAWSDDEYSAVAKKIDQFAVGQGPVLQERLLKRDAETRHWLEEWWDDMAYLGYRDSVVVNVSYYYGFDAQPPHLPQTAAARAAGLARAAMIFRKNLKSGLLKPDATKEGPLCMDTYRWMFDCCRVPGPEGLDWSVSYANDDFGDTGHIIVFRNNRVWKVEATQGGRILSTAELEKQIQYIYDHTEREYPGVGVLTASDRDVWAKDYANLAASAQNASILAAIQSASFVINLDTYKPTTAIQHSRALWHGESTNGVPVGLRNRWVDKPVQFIVFDNAVAGLMGEHSVMDGTPTVRLCDDVLEMLRDPAFDHGTPAASSTLVPTALDWEITPTIRKAIEEAEKAAAELIDSQKLGFLLTPYGKAAIKKFGVSPDSWAQMIVQLAYRRLIGNEKRIGGTYEAATTRRFYKGRTEAIRVVTSESDAWVASMDDKNVGKDERRRLFAAAVKKHVELAKSAGMGQGVDRHMFGLKKLLKEGEEVPALFTDPVFLRSSYWVLSTSAIFSKHFPVYGWGEVVPDGFGVAYMTGYDDRLQFTITSRKEMPNAKFCEEIAKAAEDLYNLHAEAGKSRL</sequence>
<dbReference type="InterPro" id="IPR023213">
    <property type="entry name" value="CAT-like_dom_sf"/>
</dbReference>
<dbReference type="PROSITE" id="PS00440">
    <property type="entry name" value="ACYLTRANSF_C_2"/>
    <property type="match status" value="1"/>
</dbReference>
<feature type="active site" description="Proton acceptor" evidence="4">
    <location>
        <position position="338"/>
    </location>
</feature>
<accession>A0A9P3PSA7</accession>
<dbReference type="GO" id="GO:0004092">
    <property type="term" value="F:carnitine O-acetyltransferase activity"/>
    <property type="evidence" value="ECO:0007669"/>
    <property type="project" value="TreeGrafter"/>
</dbReference>
<dbReference type="PANTHER" id="PTHR22589:SF103">
    <property type="entry name" value="CARNITINE O-ACETYL-TRANSFERASE, ISOFORM A-RELATED"/>
    <property type="match status" value="1"/>
</dbReference>
<dbReference type="InterPro" id="IPR039551">
    <property type="entry name" value="Cho/carn_acyl_trans"/>
</dbReference>
<dbReference type="Proteomes" id="UP001063166">
    <property type="component" value="Unassembled WGS sequence"/>
</dbReference>
<keyword evidence="9" id="KW-1185">Reference proteome</keyword>
<reference evidence="8" key="1">
    <citation type="submission" date="2022-07" db="EMBL/GenBank/DDBJ databases">
        <title>The genome of Lyophyllum shimeji provides insight into the initial evolution of ectomycorrhizal fungal genome.</title>
        <authorList>
            <person name="Kobayashi Y."/>
            <person name="Shibata T."/>
            <person name="Hirakawa H."/>
            <person name="Shigenobu S."/>
            <person name="Nishiyama T."/>
            <person name="Yamada A."/>
            <person name="Hasebe M."/>
            <person name="Kawaguchi M."/>
        </authorList>
    </citation>
    <scope>NUCLEOTIDE SEQUENCE</scope>
    <source>
        <strain evidence="8">AT787</strain>
    </source>
</reference>
<dbReference type="SUPFAM" id="SSF52777">
    <property type="entry name" value="CoA-dependent acyltransferases"/>
    <property type="match status" value="2"/>
</dbReference>
<evidence type="ECO:0000256" key="2">
    <source>
        <dbReference type="ARBA" id="ARBA00022679"/>
    </source>
</evidence>
<dbReference type="GO" id="GO:0005777">
    <property type="term" value="C:peroxisome"/>
    <property type="evidence" value="ECO:0007669"/>
    <property type="project" value="TreeGrafter"/>
</dbReference>
<protein>
    <submittedName>
        <fullName evidence="8">Carnitine choline acetyltransferase family protein</fullName>
    </submittedName>
</protein>
<comment type="similarity">
    <text evidence="1 5">Belongs to the carnitine/choline acetyltransferase family.</text>
</comment>
<dbReference type="Gene3D" id="3.30.559.10">
    <property type="entry name" value="Chloramphenicol acetyltransferase-like domain"/>
    <property type="match status" value="1"/>
</dbReference>
<keyword evidence="3 5" id="KW-0012">Acyltransferase</keyword>
<gene>
    <name evidence="8" type="ORF">LshimejAT787_1004570</name>
</gene>
<name>A0A9P3PSA7_LYOSH</name>